<dbReference type="eggNOG" id="ENOG5032YGK">
    <property type="taxonomic scope" value="Bacteria"/>
</dbReference>
<protein>
    <submittedName>
        <fullName evidence="2">Uncharacterized protein</fullName>
    </submittedName>
</protein>
<evidence type="ECO:0000313" key="3">
    <source>
        <dbReference type="Proteomes" id="UP000027821"/>
    </source>
</evidence>
<comment type="caution">
    <text evidence="2">The sequence shown here is derived from an EMBL/GenBank/DDBJ whole genome shotgun (WGS) entry which is preliminary data.</text>
</comment>
<gene>
    <name evidence="2" type="ORF">EL17_04210</name>
</gene>
<dbReference type="Proteomes" id="UP000027821">
    <property type="component" value="Unassembled WGS sequence"/>
</dbReference>
<dbReference type="OrthoDB" id="678747at2"/>
<dbReference type="RefSeq" id="WP_035071236.1">
    <property type="nucleotide sequence ID" value="NZ_JMIH01000014.1"/>
</dbReference>
<name>A0A074L311_9BACT</name>
<keyword evidence="1" id="KW-0812">Transmembrane</keyword>
<organism evidence="2 3">
    <name type="scientific">Anditalea andensis</name>
    <dbReference type="NCBI Taxonomy" id="1048983"/>
    <lineage>
        <taxon>Bacteria</taxon>
        <taxon>Pseudomonadati</taxon>
        <taxon>Bacteroidota</taxon>
        <taxon>Cytophagia</taxon>
        <taxon>Cytophagales</taxon>
        <taxon>Cytophagaceae</taxon>
        <taxon>Anditalea</taxon>
    </lineage>
</organism>
<dbReference type="EMBL" id="JMIH01000014">
    <property type="protein sequence ID" value="KEO74890.1"/>
    <property type="molecule type" value="Genomic_DNA"/>
</dbReference>
<keyword evidence="1" id="KW-1133">Transmembrane helix</keyword>
<accession>A0A074L311</accession>
<keyword evidence="1" id="KW-0472">Membrane</keyword>
<dbReference type="AlphaFoldDB" id="A0A074L311"/>
<dbReference type="STRING" id="1048983.EL17_04210"/>
<feature type="transmembrane region" description="Helical" evidence="1">
    <location>
        <begin position="48"/>
        <end position="69"/>
    </location>
</feature>
<evidence type="ECO:0000256" key="1">
    <source>
        <dbReference type="SAM" id="Phobius"/>
    </source>
</evidence>
<sequence>MRSKSTLYILIFLLWTTGESIAQCAMCRATVENNINTGETSVGAGLNYGILYLFMAPYLLAMVIGYLWYRNYKKQKSQKTKVQHL</sequence>
<proteinExistence type="predicted"/>
<reference evidence="2 3" key="1">
    <citation type="submission" date="2014-04" db="EMBL/GenBank/DDBJ databases">
        <title>Characterization and application of a salt tolerant electro-active bacterium.</title>
        <authorList>
            <person name="Yang L."/>
            <person name="Wei S."/>
            <person name="Tay Q.X.M."/>
        </authorList>
    </citation>
    <scope>NUCLEOTIDE SEQUENCE [LARGE SCALE GENOMIC DNA]</scope>
    <source>
        <strain evidence="2 3">LY1</strain>
    </source>
</reference>
<evidence type="ECO:0000313" key="2">
    <source>
        <dbReference type="EMBL" id="KEO74890.1"/>
    </source>
</evidence>
<keyword evidence="3" id="KW-1185">Reference proteome</keyword>